<dbReference type="Gene3D" id="2.60.40.10">
    <property type="entry name" value="Immunoglobulins"/>
    <property type="match status" value="1"/>
</dbReference>
<keyword evidence="7" id="KW-1185">Reference proteome</keyword>
<dbReference type="InterPro" id="IPR013783">
    <property type="entry name" value="Ig-like_fold"/>
</dbReference>
<dbReference type="InterPro" id="IPR050473">
    <property type="entry name" value="A2M/Complement_sys"/>
</dbReference>
<evidence type="ECO:0000256" key="2">
    <source>
        <dbReference type="ARBA" id="ARBA00022690"/>
    </source>
</evidence>
<dbReference type="GO" id="GO:0005615">
    <property type="term" value="C:extracellular space"/>
    <property type="evidence" value="ECO:0007669"/>
    <property type="project" value="InterPro"/>
</dbReference>
<dbReference type="Gene3D" id="1.50.10.20">
    <property type="match status" value="1"/>
</dbReference>
<feature type="domain" description="Alpha-2-macroglobulin" evidence="5">
    <location>
        <begin position="49"/>
        <end position="138"/>
    </location>
</feature>
<keyword evidence="4" id="KW-1015">Disulfide bond</keyword>
<name>A0A5N5NMC1_PANHP</name>
<dbReference type="InterPro" id="IPR019742">
    <property type="entry name" value="MacrogloblnA2_CS"/>
</dbReference>
<evidence type="ECO:0000256" key="3">
    <source>
        <dbReference type="ARBA" id="ARBA00022900"/>
    </source>
</evidence>
<reference evidence="6 7" key="1">
    <citation type="submission" date="2019-06" db="EMBL/GenBank/DDBJ databases">
        <title>A chromosome-scale genome assembly of the striped catfish, Pangasianodon hypophthalmus.</title>
        <authorList>
            <person name="Wen M."/>
            <person name="Zahm M."/>
            <person name="Roques C."/>
            <person name="Cabau C."/>
            <person name="Klopp C."/>
            <person name="Donnadieu C."/>
            <person name="Jouanno E."/>
            <person name="Avarre J.-C."/>
            <person name="Campet M."/>
            <person name="Ha T.T.T."/>
            <person name="Dugue R."/>
            <person name="Lampietro C."/>
            <person name="Louis A."/>
            <person name="Herpin A."/>
            <person name="Echchiki A."/>
            <person name="Berthelot C."/>
            <person name="Parey E."/>
            <person name="Roest-Crollius H."/>
            <person name="Braasch I."/>
            <person name="Postlethwait J."/>
            <person name="Bobe J."/>
            <person name="Montfort J."/>
            <person name="Bouchez O."/>
            <person name="Begum T."/>
            <person name="Schartl M."/>
            <person name="Guiguen Y."/>
        </authorList>
    </citation>
    <scope>NUCLEOTIDE SEQUENCE [LARGE SCALE GENOMIC DNA]</scope>
    <source>
        <strain evidence="6 7">Indonesia</strain>
        <tissue evidence="6">Blood</tissue>
    </source>
</reference>
<dbReference type="Pfam" id="PF07678">
    <property type="entry name" value="TED_complement"/>
    <property type="match status" value="1"/>
</dbReference>
<dbReference type="Pfam" id="PF00207">
    <property type="entry name" value="A2M"/>
    <property type="match status" value="1"/>
</dbReference>
<gene>
    <name evidence="6" type="ORF">PHYPO_G00238150</name>
</gene>
<dbReference type="Proteomes" id="UP000327468">
    <property type="component" value="Chromosome 8"/>
</dbReference>
<dbReference type="PANTHER" id="PTHR11412">
    <property type="entry name" value="MACROGLOBULIN / COMPLEMENT"/>
    <property type="match status" value="1"/>
</dbReference>
<accession>A0A5N5NMC1</accession>
<organism evidence="6 7">
    <name type="scientific">Pangasianodon hypophthalmus</name>
    <name type="common">Striped catfish</name>
    <name type="synonym">Helicophagus hypophthalmus</name>
    <dbReference type="NCBI Taxonomy" id="310915"/>
    <lineage>
        <taxon>Eukaryota</taxon>
        <taxon>Metazoa</taxon>
        <taxon>Chordata</taxon>
        <taxon>Craniata</taxon>
        <taxon>Vertebrata</taxon>
        <taxon>Euteleostomi</taxon>
        <taxon>Actinopterygii</taxon>
        <taxon>Neopterygii</taxon>
        <taxon>Teleostei</taxon>
        <taxon>Ostariophysi</taxon>
        <taxon>Siluriformes</taxon>
        <taxon>Pangasiidae</taxon>
        <taxon>Pangasianodon</taxon>
    </lineage>
</organism>
<dbReference type="InterPro" id="IPR001599">
    <property type="entry name" value="Macroglobln_a2"/>
</dbReference>
<dbReference type="PANTHER" id="PTHR11412:SF160">
    <property type="entry name" value="ALPHA-2-MACROGLOBULIN-LIKE PROTEIN 1"/>
    <property type="match status" value="1"/>
</dbReference>
<keyword evidence="2" id="KW-0646">Protease inhibitor</keyword>
<protein>
    <recommendedName>
        <fullName evidence="5">Alpha-2-macroglobulin domain-containing protein</fullName>
    </recommendedName>
</protein>
<keyword evidence="3" id="KW-0722">Serine protease inhibitor</keyword>
<dbReference type="InterPro" id="IPR014756">
    <property type="entry name" value="Ig_E-set"/>
</dbReference>
<dbReference type="InterPro" id="IPR047565">
    <property type="entry name" value="Alpha-macroglob_thiol-ester_cl"/>
</dbReference>
<evidence type="ECO:0000259" key="5">
    <source>
        <dbReference type="SMART" id="SM01360"/>
    </source>
</evidence>
<evidence type="ECO:0000256" key="1">
    <source>
        <dbReference type="ARBA" id="ARBA00010952"/>
    </source>
</evidence>
<dbReference type="PROSITE" id="PS00477">
    <property type="entry name" value="ALPHA_2_MACROGLOBULIN"/>
    <property type="match status" value="1"/>
</dbReference>
<dbReference type="EMBL" id="VFJC01000009">
    <property type="protein sequence ID" value="KAB5567903.1"/>
    <property type="molecule type" value="Genomic_DNA"/>
</dbReference>
<sequence>MDLTVYPNLVSVPETVAMDAPHFTTRGSISVAASSNQPVVTIRKFFPETWIWDLVSVSQSGAMTINKTIPDSITTWQAGAFCTSPIGFGVSRKTELTAFQPFFVSITMPSSVIRGEVFTLKATVFNYLQSCMMVKVTLADSQQFSAQVCVDCSYTQCLCADESWTFSWTITPLVLGVVKKTVSLTLPNVFVEGSAVASVSVLGDLMGRALKNLASLLAMPYGCGEQNMLLFAPNIFILQYLESTNQLTPQIRSTAETYLISGEDSLQDITSLQT</sequence>
<dbReference type="SMART" id="SM01419">
    <property type="entry name" value="Thiol-ester_cl"/>
    <property type="match status" value="1"/>
</dbReference>
<dbReference type="SMART" id="SM01360">
    <property type="entry name" value="A2M"/>
    <property type="match status" value="1"/>
</dbReference>
<evidence type="ECO:0000256" key="4">
    <source>
        <dbReference type="ARBA" id="ARBA00023157"/>
    </source>
</evidence>
<dbReference type="GO" id="GO:0004867">
    <property type="term" value="F:serine-type endopeptidase inhibitor activity"/>
    <property type="evidence" value="ECO:0007669"/>
    <property type="project" value="UniProtKB-KW"/>
</dbReference>
<evidence type="ECO:0000313" key="6">
    <source>
        <dbReference type="EMBL" id="KAB5567903.1"/>
    </source>
</evidence>
<dbReference type="SUPFAM" id="SSF48239">
    <property type="entry name" value="Terpenoid cyclases/Protein prenyltransferases"/>
    <property type="match status" value="1"/>
</dbReference>
<dbReference type="InterPro" id="IPR011626">
    <property type="entry name" value="Alpha-macroglobulin_TED"/>
</dbReference>
<dbReference type="Gene3D" id="2.20.130.20">
    <property type="match status" value="1"/>
</dbReference>
<comment type="similarity">
    <text evidence="1">Belongs to the protease inhibitor I39 (alpha-2-macroglobulin) family.</text>
</comment>
<dbReference type="AlphaFoldDB" id="A0A5N5NMC1"/>
<proteinExistence type="inferred from homology"/>
<dbReference type="InterPro" id="IPR008930">
    <property type="entry name" value="Terpenoid_cyclase/PrenylTrfase"/>
</dbReference>
<dbReference type="GO" id="GO:0007399">
    <property type="term" value="P:nervous system development"/>
    <property type="evidence" value="ECO:0007669"/>
    <property type="project" value="UniProtKB-ARBA"/>
</dbReference>
<comment type="caution">
    <text evidence="6">The sequence shown here is derived from an EMBL/GenBank/DDBJ whole genome shotgun (WGS) entry which is preliminary data.</text>
</comment>
<evidence type="ECO:0000313" key="7">
    <source>
        <dbReference type="Proteomes" id="UP000327468"/>
    </source>
</evidence>
<dbReference type="SUPFAM" id="SSF81296">
    <property type="entry name" value="E set domains"/>
    <property type="match status" value="1"/>
</dbReference>